<comment type="caution">
    <text evidence="2">The sequence shown here is derived from an EMBL/GenBank/DDBJ whole genome shotgun (WGS) entry which is preliminary data.</text>
</comment>
<evidence type="ECO:0000256" key="1">
    <source>
        <dbReference type="SAM" id="Phobius"/>
    </source>
</evidence>
<organism evidence="2 3">
    <name type="scientific">Flavobacterium rivuli WB 3.3-2 = DSM 21788</name>
    <dbReference type="NCBI Taxonomy" id="1121895"/>
    <lineage>
        <taxon>Bacteria</taxon>
        <taxon>Pseudomonadati</taxon>
        <taxon>Bacteroidota</taxon>
        <taxon>Flavobacteriia</taxon>
        <taxon>Flavobacteriales</taxon>
        <taxon>Flavobacteriaceae</taxon>
        <taxon>Flavobacterium</taxon>
    </lineage>
</organism>
<keyword evidence="1" id="KW-1133">Transmembrane helix</keyword>
<evidence type="ECO:0000313" key="2">
    <source>
        <dbReference type="EMBL" id="KGO88689.1"/>
    </source>
</evidence>
<accession>A0A0A2M8W9</accession>
<sequence>MNIIRLIIKIKAIIASMLYSTGSNTGKFGSFTILKKKIRVAIINVTIVVAMAMAAIILADIELKDLRVFNIFN</sequence>
<feature type="transmembrane region" description="Helical" evidence="1">
    <location>
        <begin position="40"/>
        <end position="59"/>
    </location>
</feature>
<dbReference type="AlphaFoldDB" id="A0A0A2M8W9"/>
<gene>
    <name evidence="2" type="ORF">Q765_01975</name>
</gene>
<dbReference type="RefSeq" id="WP_020211724.1">
    <property type="nucleotide sequence ID" value="NZ_KB899966.1"/>
</dbReference>
<protein>
    <submittedName>
        <fullName evidence="2">Uncharacterized protein</fullName>
    </submittedName>
</protein>
<dbReference type="EMBL" id="JRLX01000001">
    <property type="protein sequence ID" value="KGO88689.1"/>
    <property type="molecule type" value="Genomic_DNA"/>
</dbReference>
<keyword evidence="1" id="KW-0472">Membrane</keyword>
<reference evidence="2 3" key="1">
    <citation type="submission" date="2013-09" db="EMBL/GenBank/DDBJ databases">
        <authorList>
            <person name="Zeng Z."/>
            <person name="Chen C."/>
        </authorList>
    </citation>
    <scope>NUCLEOTIDE SEQUENCE [LARGE SCALE GENOMIC DNA]</scope>
    <source>
        <strain evidence="2 3">WB 3.3-2</strain>
    </source>
</reference>
<dbReference type="Proteomes" id="UP000030152">
    <property type="component" value="Unassembled WGS sequence"/>
</dbReference>
<keyword evidence="3" id="KW-1185">Reference proteome</keyword>
<keyword evidence="1" id="KW-0812">Transmembrane</keyword>
<name>A0A0A2M8W9_9FLAO</name>
<evidence type="ECO:0000313" key="3">
    <source>
        <dbReference type="Proteomes" id="UP000030152"/>
    </source>
</evidence>
<proteinExistence type="predicted"/>
<dbReference type="STRING" id="1121895.GCA_000378485_00599"/>